<gene>
    <name evidence="7" type="ordered locus">CENSYa_0403</name>
</gene>
<keyword evidence="3 7" id="KW-0489">Methyltransferase</keyword>
<dbReference type="EnsemblBacteria" id="ABK77039">
    <property type="protein sequence ID" value="ABK77039"/>
    <property type="gene ID" value="CENSYa_0403"/>
</dbReference>
<dbReference type="AlphaFoldDB" id="A0RUM2"/>
<dbReference type="SUPFAM" id="SSF53335">
    <property type="entry name" value="S-adenosyl-L-methionine-dependent methyltransferases"/>
    <property type="match status" value="1"/>
</dbReference>
<dbReference type="InterPro" id="IPR023095">
    <property type="entry name" value="Ade_MeTrfase_dom_2"/>
</dbReference>
<dbReference type="InterPro" id="IPR002052">
    <property type="entry name" value="DNA_methylase_N6_adenine_CS"/>
</dbReference>
<reference evidence="7 8" key="1">
    <citation type="journal article" date="2006" name="Proc. Natl. Acad. Sci. U.S.A.">
        <title>Genomic analysis of the uncultivated marine crenarchaeote Cenarchaeum symbiosum.</title>
        <authorList>
            <person name="Hallam S.J."/>
            <person name="Konstantinidis K.T."/>
            <person name="Putnam N."/>
            <person name="Schleper C."/>
            <person name="Watanabe Y."/>
            <person name="Sugahara J."/>
            <person name="Preston C."/>
            <person name="de la Torre J."/>
            <person name="Richardson P.M."/>
            <person name="DeLong E.F."/>
        </authorList>
    </citation>
    <scope>NUCLEOTIDE SEQUENCE [LARGE SCALE GENOMIC DNA]</scope>
    <source>
        <strain evidence="8">A</strain>
    </source>
</reference>
<dbReference type="InterPro" id="IPR012327">
    <property type="entry name" value="MeTrfase_D12"/>
</dbReference>
<dbReference type="NCBIfam" id="TIGR00571">
    <property type="entry name" value="dam"/>
    <property type="match status" value="1"/>
</dbReference>
<accession>A0RUM2</accession>
<protein>
    <recommendedName>
        <fullName evidence="2">site-specific DNA-methyltransferase (adenine-specific)</fullName>
        <ecNumber evidence="2">2.1.1.72</ecNumber>
    </recommendedName>
</protein>
<dbReference type="GO" id="GO:1904047">
    <property type="term" value="F:S-adenosyl-L-methionine binding"/>
    <property type="evidence" value="ECO:0007669"/>
    <property type="project" value="TreeGrafter"/>
</dbReference>
<dbReference type="InterPro" id="IPR029063">
    <property type="entry name" value="SAM-dependent_MTases_sf"/>
</dbReference>
<dbReference type="Gene3D" id="3.40.50.150">
    <property type="entry name" value="Vaccinia Virus protein VP39"/>
    <property type="match status" value="1"/>
</dbReference>
<name>A0RUM2_CENSY</name>
<sequence>MLSQQYGLEQSPIRPFVKWAGGKRQIIPVLQGFFPRAFGEYHEPFLGGGAVLFHMLSGGRRHKCHASDLNGELVLAYEVVRDSVEDLISALEEHARAYNADKSGHYYEVRAAEPRGDLARVSRMIFLNRTCFNGLYRVNKRGRFNVPLGRYSNPGIVNAENLRAVSATLRSGRVSIGCHDFVDSAEDAKRGDFVYFDPPYQPVSRTASFTSYTRADFGAEDLARLAGLCRRLDARGCHVMLSNSNTPEVRSHFGNSWKTRKVRANRAINSDSGGRSGHTELVITNY</sequence>
<evidence type="ECO:0000256" key="4">
    <source>
        <dbReference type="ARBA" id="ARBA00022679"/>
    </source>
</evidence>
<dbReference type="Proteomes" id="UP000000758">
    <property type="component" value="Chromosome"/>
</dbReference>
<dbReference type="PIRSF" id="PIRSF000398">
    <property type="entry name" value="M_m6A_EcoRV"/>
    <property type="match status" value="1"/>
</dbReference>
<dbReference type="REBASE" id="648978">
    <property type="entry name" value="M.CsyAORF403P"/>
</dbReference>
<dbReference type="GO" id="GO:0009007">
    <property type="term" value="F:site-specific DNA-methyltransferase (adenine-specific) activity"/>
    <property type="evidence" value="ECO:0007669"/>
    <property type="project" value="UniProtKB-EC"/>
</dbReference>
<dbReference type="HOGENOM" id="CLU_063430_0_0_2"/>
<dbReference type="PANTHER" id="PTHR30481">
    <property type="entry name" value="DNA ADENINE METHYLASE"/>
    <property type="match status" value="1"/>
</dbReference>
<dbReference type="InterPro" id="IPR012263">
    <property type="entry name" value="M_m6A_EcoRV"/>
</dbReference>
<evidence type="ECO:0000256" key="5">
    <source>
        <dbReference type="ARBA" id="ARBA00022691"/>
    </source>
</evidence>
<dbReference type="GO" id="GO:0009307">
    <property type="term" value="P:DNA restriction-modification system"/>
    <property type="evidence" value="ECO:0007669"/>
    <property type="project" value="InterPro"/>
</dbReference>
<dbReference type="EMBL" id="DP000238">
    <property type="protein sequence ID" value="ABK77039.1"/>
    <property type="molecule type" value="Genomic_DNA"/>
</dbReference>
<dbReference type="PRINTS" id="PR00505">
    <property type="entry name" value="D12N6MTFRASE"/>
</dbReference>
<dbReference type="KEGG" id="csy:CENSYa_0403"/>
<keyword evidence="4 7" id="KW-0808">Transferase</keyword>
<evidence type="ECO:0000313" key="7">
    <source>
        <dbReference type="EMBL" id="ABK77039.1"/>
    </source>
</evidence>
<comment type="similarity">
    <text evidence="1">Belongs to the N(4)/N(6)-methyltransferase family.</text>
</comment>
<dbReference type="GO" id="GO:0043565">
    <property type="term" value="F:sequence-specific DNA binding"/>
    <property type="evidence" value="ECO:0007669"/>
    <property type="project" value="TreeGrafter"/>
</dbReference>
<dbReference type="PANTHER" id="PTHR30481:SF3">
    <property type="entry name" value="DNA ADENINE METHYLASE"/>
    <property type="match status" value="1"/>
</dbReference>
<evidence type="ECO:0000256" key="6">
    <source>
        <dbReference type="ARBA" id="ARBA00047942"/>
    </source>
</evidence>
<keyword evidence="5" id="KW-0949">S-adenosyl-L-methionine</keyword>
<dbReference type="STRING" id="414004.CENSYa_0403"/>
<dbReference type="PROSITE" id="PS00092">
    <property type="entry name" value="N6_MTASE"/>
    <property type="match status" value="1"/>
</dbReference>
<evidence type="ECO:0000256" key="3">
    <source>
        <dbReference type="ARBA" id="ARBA00022603"/>
    </source>
</evidence>
<dbReference type="GO" id="GO:0032259">
    <property type="term" value="P:methylation"/>
    <property type="evidence" value="ECO:0007669"/>
    <property type="project" value="UniProtKB-KW"/>
</dbReference>
<evidence type="ECO:0000313" key="8">
    <source>
        <dbReference type="Proteomes" id="UP000000758"/>
    </source>
</evidence>
<keyword evidence="8" id="KW-1185">Reference proteome</keyword>
<comment type="catalytic activity">
    <reaction evidence="6">
        <text>a 2'-deoxyadenosine in DNA + S-adenosyl-L-methionine = an N(6)-methyl-2'-deoxyadenosine in DNA + S-adenosyl-L-homocysteine + H(+)</text>
        <dbReference type="Rhea" id="RHEA:15197"/>
        <dbReference type="Rhea" id="RHEA-COMP:12418"/>
        <dbReference type="Rhea" id="RHEA-COMP:12419"/>
        <dbReference type="ChEBI" id="CHEBI:15378"/>
        <dbReference type="ChEBI" id="CHEBI:57856"/>
        <dbReference type="ChEBI" id="CHEBI:59789"/>
        <dbReference type="ChEBI" id="CHEBI:90615"/>
        <dbReference type="ChEBI" id="CHEBI:90616"/>
        <dbReference type="EC" id="2.1.1.72"/>
    </reaction>
</comment>
<organism evidence="7 8">
    <name type="scientific">Cenarchaeum symbiosum (strain A)</name>
    <dbReference type="NCBI Taxonomy" id="414004"/>
    <lineage>
        <taxon>Archaea</taxon>
        <taxon>Nitrososphaerota</taxon>
        <taxon>Candidatus Cenarchaeales</taxon>
        <taxon>Candidatus Cenarchaeaceae</taxon>
        <taxon>Candidatus Cenarchaeum</taxon>
    </lineage>
</organism>
<evidence type="ECO:0000256" key="2">
    <source>
        <dbReference type="ARBA" id="ARBA00011900"/>
    </source>
</evidence>
<dbReference type="EC" id="2.1.1.72" evidence="2"/>
<dbReference type="Gene3D" id="1.10.1020.10">
    <property type="entry name" value="Adenine-specific Methyltransferase, Domain 2"/>
    <property type="match status" value="1"/>
</dbReference>
<evidence type="ECO:0000256" key="1">
    <source>
        <dbReference type="ARBA" id="ARBA00006594"/>
    </source>
</evidence>
<dbReference type="Pfam" id="PF02086">
    <property type="entry name" value="MethyltransfD12"/>
    <property type="match status" value="1"/>
</dbReference>
<dbReference type="GO" id="GO:0006298">
    <property type="term" value="P:mismatch repair"/>
    <property type="evidence" value="ECO:0007669"/>
    <property type="project" value="TreeGrafter"/>
</dbReference>
<proteinExistence type="inferred from homology"/>